<protein>
    <submittedName>
        <fullName evidence="5">TetR/AcrR family transcriptional regulator</fullName>
    </submittedName>
</protein>
<comment type="caution">
    <text evidence="5">The sequence shown here is derived from an EMBL/GenBank/DDBJ whole genome shotgun (WGS) entry which is preliminary data.</text>
</comment>
<reference evidence="6" key="1">
    <citation type="journal article" date="2019" name="Int. J. Syst. Evol. Microbiol.">
        <title>The Global Catalogue of Microorganisms (GCM) 10K type strain sequencing project: providing services to taxonomists for standard genome sequencing and annotation.</title>
        <authorList>
            <consortium name="The Broad Institute Genomics Platform"/>
            <consortium name="The Broad Institute Genome Sequencing Center for Infectious Disease"/>
            <person name="Wu L."/>
            <person name="Ma J."/>
        </authorList>
    </citation>
    <scope>NUCLEOTIDE SEQUENCE [LARGE SCALE GENOMIC DNA]</scope>
    <source>
        <strain evidence="6">IBRC-M 10703</strain>
    </source>
</reference>
<organism evidence="5 6">
    <name type="scientific">Oceanobacillus longus</name>
    <dbReference type="NCBI Taxonomy" id="930120"/>
    <lineage>
        <taxon>Bacteria</taxon>
        <taxon>Bacillati</taxon>
        <taxon>Bacillota</taxon>
        <taxon>Bacilli</taxon>
        <taxon>Bacillales</taxon>
        <taxon>Bacillaceae</taxon>
        <taxon>Oceanobacillus</taxon>
    </lineage>
</organism>
<dbReference type="PROSITE" id="PS50977">
    <property type="entry name" value="HTH_TETR_2"/>
    <property type="match status" value="1"/>
</dbReference>
<sequence>MPKQTFFNLPVHKKKTLMEAAEKEFARVPLSQASIANIIKSAEIPRGSFYQYFENKEDLYYFLLGEETKERKNNFISLLKKHNGDIIEATIEMYYDFLVQMPDEEEHKFLKNAMLNVTHKVENTFTDVFDIEHGADDLSEMKKLVNKDHLNIKEDKDIFHIMQIITAVAFRNFVEKFSKELSDEEAIENFNIEMNLLKQGLYK</sequence>
<evidence type="ECO:0000313" key="5">
    <source>
        <dbReference type="EMBL" id="MFC4024305.1"/>
    </source>
</evidence>
<evidence type="ECO:0000256" key="3">
    <source>
        <dbReference type="PROSITE-ProRule" id="PRU00335"/>
    </source>
</evidence>
<feature type="domain" description="HTH tetR-type" evidence="4">
    <location>
        <begin position="11"/>
        <end position="71"/>
    </location>
</feature>
<dbReference type="InterPro" id="IPR050624">
    <property type="entry name" value="HTH-type_Tx_Regulator"/>
</dbReference>
<proteinExistence type="predicted"/>
<feature type="DNA-binding region" description="H-T-H motif" evidence="3">
    <location>
        <begin position="34"/>
        <end position="53"/>
    </location>
</feature>
<dbReference type="InterPro" id="IPR009057">
    <property type="entry name" value="Homeodomain-like_sf"/>
</dbReference>
<dbReference type="SUPFAM" id="SSF46689">
    <property type="entry name" value="Homeodomain-like"/>
    <property type="match status" value="1"/>
</dbReference>
<evidence type="ECO:0000259" key="4">
    <source>
        <dbReference type="PROSITE" id="PS50977"/>
    </source>
</evidence>
<dbReference type="Pfam" id="PF00440">
    <property type="entry name" value="TetR_N"/>
    <property type="match status" value="1"/>
</dbReference>
<dbReference type="Pfam" id="PF17924">
    <property type="entry name" value="TetR_C_19"/>
    <property type="match status" value="1"/>
</dbReference>
<evidence type="ECO:0000256" key="1">
    <source>
        <dbReference type="ARBA" id="ARBA00022491"/>
    </source>
</evidence>
<dbReference type="Gene3D" id="1.10.357.10">
    <property type="entry name" value="Tetracycline Repressor, domain 2"/>
    <property type="match status" value="1"/>
</dbReference>
<name>A0ABV8GWL4_9BACI</name>
<gene>
    <name evidence="5" type="ORF">ACFOUV_10920</name>
</gene>
<dbReference type="RefSeq" id="WP_379496806.1">
    <property type="nucleotide sequence ID" value="NZ_JBHSAO010000008.1"/>
</dbReference>
<keyword evidence="1" id="KW-0678">Repressor</keyword>
<dbReference type="InterPro" id="IPR001647">
    <property type="entry name" value="HTH_TetR"/>
</dbReference>
<dbReference type="PANTHER" id="PTHR43479:SF11">
    <property type="entry name" value="ACREF_ENVCD OPERON REPRESSOR-RELATED"/>
    <property type="match status" value="1"/>
</dbReference>
<evidence type="ECO:0000313" key="6">
    <source>
        <dbReference type="Proteomes" id="UP001595772"/>
    </source>
</evidence>
<dbReference type="PANTHER" id="PTHR43479">
    <property type="entry name" value="ACREF/ENVCD OPERON REPRESSOR-RELATED"/>
    <property type="match status" value="1"/>
</dbReference>
<dbReference type="EMBL" id="JBHSAO010000008">
    <property type="protein sequence ID" value="MFC4024305.1"/>
    <property type="molecule type" value="Genomic_DNA"/>
</dbReference>
<evidence type="ECO:0000256" key="2">
    <source>
        <dbReference type="ARBA" id="ARBA00023125"/>
    </source>
</evidence>
<accession>A0ABV8GWL4</accession>
<keyword evidence="6" id="KW-1185">Reference proteome</keyword>
<dbReference type="Proteomes" id="UP001595772">
    <property type="component" value="Unassembled WGS sequence"/>
</dbReference>
<keyword evidence="2 3" id="KW-0238">DNA-binding</keyword>